<feature type="domain" description="VOC" evidence="1">
    <location>
        <begin position="51"/>
        <end position="173"/>
    </location>
</feature>
<feature type="domain" description="VOC" evidence="1">
    <location>
        <begin position="180"/>
        <end position="305"/>
    </location>
</feature>
<dbReference type="EMBL" id="LAZR01001515">
    <property type="protein sequence ID" value="KKN43379.1"/>
    <property type="molecule type" value="Genomic_DNA"/>
</dbReference>
<dbReference type="PANTHER" id="PTHR36503:SF1">
    <property type="entry name" value="BLR2520 PROTEIN"/>
    <property type="match status" value="1"/>
</dbReference>
<sequence length="571" mass="60609">MKSVTRRRSGLSLGLLALLLSGCLSSGGGSDSNNETAPPPPAADQRENSLYLRAAAVGVADLDAALKIYTEGLGMREVERVTRDDRIEVILESADKRGSYVVLMSYTDGIGRNTLQNPGKLVFYANDPAAFATRFALAGGRITVPPAPQASVGGIVVGFGRDQDNNLIEITGSDDAKDSYFSAFGIGVSDLDTARDFYVDTLGFEESQFLQIPGQYDEYILTSPVPGGSALVLMHWTNATPRNYTDNPVKLELAAAQPERLSDAITAAGQTVTQEPAPSAEADLNKTLVGYASDADGTLLEIRQSIRAYLSGAAIGVSNLDTALAFYTEGLGMREVERRTRDNREEVVLESADGRGSQVILMGFTDGATPNYRQNPGKLVFYAKDPTTFAQDIRDAGGVILVEPADQGPALGNAVVGFGRDVDNNLIEIVGDAAATESYFGAFGIGVSDLAAAKAFYADTLGFKVSLFLPISGQYNEYILQGYGGSALVLMNWTNGSVRNYTDNPVKLEIATASPEAFIDTIDDAGERVVQTPAVSEDAGREDELVGFAKDADGTLLEVLLAPWGQSTPVP</sequence>
<gene>
    <name evidence="2" type="ORF">LCGC14_0703710</name>
</gene>
<organism evidence="2">
    <name type="scientific">marine sediment metagenome</name>
    <dbReference type="NCBI Taxonomy" id="412755"/>
    <lineage>
        <taxon>unclassified sequences</taxon>
        <taxon>metagenomes</taxon>
        <taxon>ecological metagenomes</taxon>
    </lineage>
</organism>
<dbReference type="InterPro" id="IPR004360">
    <property type="entry name" value="Glyas_Fos-R_dOase_dom"/>
</dbReference>
<evidence type="ECO:0000259" key="1">
    <source>
        <dbReference type="PROSITE" id="PS51819"/>
    </source>
</evidence>
<dbReference type="Gene3D" id="3.10.180.10">
    <property type="entry name" value="2,3-Dihydroxybiphenyl 1,2-Dioxygenase, domain 1"/>
    <property type="match status" value="4"/>
</dbReference>
<dbReference type="CDD" id="cd06587">
    <property type="entry name" value="VOC"/>
    <property type="match status" value="4"/>
</dbReference>
<dbReference type="PANTHER" id="PTHR36503">
    <property type="entry name" value="BLR2520 PROTEIN"/>
    <property type="match status" value="1"/>
</dbReference>
<accession>A0A0F9QLQ5</accession>
<feature type="domain" description="VOC" evidence="1">
    <location>
        <begin position="309"/>
        <end position="432"/>
    </location>
</feature>
<reference evidence="2" key="1">
    <citation type="journal article" date="2015" name="Nature">
        <title>Complex archaea that bridge the gap between prokaryotes and eukaryotes.</title>
        <authorList>
            <person name="Spang A."/>
            <person name="Saw J.H."/>
            <person name="Jorgensen S.L."/>
            <person name="Zaremba-Niedzwiedzka K."/>
            <person name="Martijn J."/>
            <person name="Lind A.E."/>
            <person name="van Eijk R."/>
            <person name="Schleper C."/>
            <person name="Guy L."/>
            <person name="Ettema T.J."/>
        </authorList>
    </citation>
    <scope>NUCLEOTIDE SEQUENCE</scope>
</reference>
<dbReference type="InterPro" id="IPR037523">
    <property type="entry name" value="VOC_core"/>
</dbReference>
<dbReference type="AlphaFoldDB" id="A0A0F9QLQ5"/>
<dbReference type="SUPFAM" id="SSF54593">
    <property type="entry name" value="Glyoxalase/Bleomycin resistance protein/Dihydroxybiphenyl dioxygenase"/>
    <property type="match status" value="3"/>
</dbReference>
<dbReference type="InterPro" id="IPR029068">
    <property type="entry name" value="Glyas_Bleomycin-R_OHBP_Dase"/>
</dbReference>
<dbReference type="PROSITE" id="PS51819">
    <property type="entry name" value="VOC"/>
    <property type="match status" value="4"/>
</dbReference>
<comment type="caution">
    <text evidence="2">The sequence shown here is derived from an EMBL/GenBank/DDBJ whole genome shotgun (WGS) entry which is preliminary data.</text>
</comment>
<feature type="domain" description="VOC" evidence="1">
    <location>
        <begin position="439"/>
        <end position="562"/>
    </location>
</feature>
<proteinExistence type="predicted"/>
<protein>
    <recommendedName>
        <fullName evidence="1">VOC domain-containing protein</fullName>
    </recommendedName>
</protein>
<dbReference type="Pfam" id="PF00903">
    <property type="entry name" value="Glyoxalase"/>
    <property type="match status" value="4"/>
</dbReference>
<name>A0A0F9QLQ5_9ZZZZ</name>
<dbReference type="PROSITE" id="PS51257">
    <property type="entry name" value="PROKAR_LIPOPROTEIN"/>
    <property type="match status" value="1"/>
</dbReference>
<evidence type="ECO:0000313" key="2">
    <source>
        <dbReference type="EMBL" id="KKN43379.1"/>
    </source>
</evidence>